<dbReference type="OrthoDB" id="9798164at2"/>
<evidence type="ECO:0000313" key="3">
    <source>
        <dbReference type="Proteomes" id="UP000320176"/>
    </source>
</evidence>
<dbReference type="Pfam" id="PF07238">
    <property type="entry name" value="PilZ"/>
    <property type="match status" value="2"/>
</dbReference>
<reference evidence="2 3" key="1">
    <citation type="submission" date="2019-02" db="EMBL/GenBank/DDBJ databases">
        <title>Deep-cultivation of Planctomycetes and their phenomic and genomic characterization uncovers novel biology.</title>
        <authorList>
            <person name="Wiegand S."/>
            <person name="Jogler M."/>
            <person name="Boedeker C."/>
            <person name="Pinto D."/>
            <person name="Vollmers J."/>
            <person name="Rivas-Marin E."/>
            <person name="Kohn T."/>
            <person name="Peeters S.H."/>
            <person name="Heuer A."/>
            <person name="Rast P."/>
            <person name="Oberbeckmann S."/>
            <person name="Bunk B."/>
            <person name="Jeske O."/>
            <person name="Meyerdierks A."/>
            <person name="Storesund J.E."/>
            <person name="Kallscheuer N."/>
            <person name="Luecker S."/>
            <person name="Lage O.M."/>
            <person name="Pohl T."/>
            <person name="Merkel B.J."/>
            <person name="Hornburger P."/>
            <person name="Mueller R.-W."/>
            <person name="Bruemmer F."/>
            <person name="Labrenz M."/>
            <person name="Spormann A.M."/>
            <person name="Op Den Camp H."/>
            <person name="Overmann J."/>
            <person name="Amann R."/>
            <person name="Jetten M.S.M."/>
            <person name="Mascher T."/>
            <person name="Medema M.H."/>
            <person name="Devos D.P."/>
            <person name="Kaster A.-K."/>
            <person name="Ovreas L."/>
            <person name="Rohde M."/>
            <person name="Galperin M.Y."/>
            <person name="Jogler C."/>
        </authorList>
    </citation>
    <scope>NUCLEOTIDE SEQUENCE [LARGE SCALE GENOMIC DNA]</scope>
    <source>
        <strain evidence="2 3">Pla52n</strain>
    </source>
</reference>
<dbReference type="SUPFAM" id="SSF141371">
    <property type="entry name" value="PilZ domain-like"/>
    <property type="match status" value="2"/>
</dbReference>
<name>A0A5C5ZPP0_9BACT</name>
<dbReference type="InterPro" id="IPR009875">
    <property type="entry name" value="PilZ_domain"/>
</dbReference>
<comment type="caution">
    <text evidence="2">The sequence shown here is derived from an EMBL/GenBank/DDBJ whole genome shotgun (WGS) entry which is preliminary data.</text>
</comment>
<accession>A0A5C5ZPP0</accession>
<dbReference type="EMBL" id="SJPN01000023">
    <property type="protein sequence ID" value="TWT89439.1"/>
    <property type="molecule type" value="Genomic_DNA"/>
</dbReference>
<evidence type="ECO:0000313" key="2">
    <source>
        <dbReference type="EMBL" id="TWT89439.1"/>
    </source>
</evidence>
<protein>
    <submittedName>
        <fullName evidence="2">PilZ domain protein</fullName>
    </submittedName>
</protein>
<dbReference type="Gene3D" id="2.40.10.220">
    <property type="entry name" value="predicted glycosyltransferase like domains"/>
    <property type="match status" value="2"/>
</dbReference>
<feature type="domain" description="PilZ" evidence="1">
    <location>
        <begin position="114"/>
        <end position="205"/>
    </location>
</feature>
<evidence type="ECO:0000259" key="1">
    <source>
        <dbReference type="Pfam" id="PF07238"/>
    </source>
</evidence>
<dbReference type="AlphaFoldDB" id="A0A5C5ZPP0"/>
<organism evidence="2 3">
    <name type="scientific">Stieleria varia</name>
    <dbReference type="NCBI Taxonomy" id="2528005"/>
    <lineage>
        <taxon>Bacteria</taxon>
        <taxon>Pseudomonadati</taxon>
        <taxon>Planctomycetota</taxon>
        <taxon>Planctomycetia</taxon>
        <taxon>Pirellulales</taxon>
        <taxon>Pirellulaceae</taxon>
        <taxon>Stieleria</taxon>
    </lineage>
</organism>
<dbReference type="Proteomes" id="UP000320176">
    <property type="component" value="Unassembled WGS sequence"/>
</dbReference>
<proteinExistence type="predicted"/>
<gene>
    <name evidence="2" type="ORF">Pla52n_68250</name>
</gene>
<feature type="domain" description="PilZ" evidence="1">
    <location>
        <begin position="9"/>
        <end position="109"/>
    </location>
</feature>
<keyword evidence="3" id="KW-1185">Reference proteome</keyword>
<dbReference type="GO" id="GO:0035438">
    <property type="term" value="F:cyclic-di-GMP binding"/>
    <property type="evidence" value="ECO:0007669"/>
    <property type="project" value="InterPro"/>
</dbReference>
<sequence length="279" mass="31509">MENEKSLCRRRERRFKTRAGHILHCETLVKGDKMHHGTVIDISPSGLRLLCEGKFAIGETFVVELKTERSHGSYEGIVRRVEPWVAGQSVIGCQLTQKIPDEILETLARENVVDRRRDGRVPWTQPAHMSWELQAGEVDVTVCDCSPGGLKIISKTPIPDATRLRIRMTPDGGDELVINAKSVWQTEDADTYVVGVEFTKKDLPEVIARVLEENDPDRVPTARTVTVHRWIRRSVLVAASVTILAFGLSQTNAWTAIQQLDYDELLTRMQILTKAFTRD</sequence>
<dbReference type="RefSeq" id="WP_146523692.1">
    <property type="nucleotide sequence ID" value="NZ_CP151726.1"/>
</dbReference>